<evidence type="ECO:0000313" key="3">
    <source>
        <dbReference type="Proteomes" id="UP001500657"/>
    </source>
</evidence>
<evidence type="ECO:0000256" key="1">
    <source>
        <dbReference type="SAM" id="SignalP"/>
    </source>
</evidence>
<comment type="caution">
    <text evidence="2">The sequence shown here is derived from an EMBL/GenBank/DDBJ whole genome shotgun (WGS) entry which is preliminary data.</text>
</comment>
<gene>
    <name evidence="2" type="ORF">GCM10009126_04490</name>
</gene>
<sequence length="104" mass="10803">MKSQNLIASVAAALFTFATLSAVNYNVDIRPAPAAATQRIITDLPMIVVHPTAAERREAALSDGGDIVGASAVRGGGPHLSLVSSQLAMPYYSFANQFGGISKE</sequence>
<evidence type="ECO:0000313" key="2">
    <source>
        <dbReference type="EMBL" id="GAA0241956.1"/>
    </source>
</evidence>
<dbReference type="Proteomes" id="UP001500657">
    <property type="component" value="Unassembled WGS sequence"/>
</dbReference>
<protein>
    <submittedName>
        <fullName evidence="2">Uncharacterized protein</fullName>
    </submittedName>
</protein>
<name>A0ABN0U881_9GAMM</name>
<dbReference type="RefSeq" id="WP_343879721.1">
    <property type="nucleotide sequence ID" value="NZ_BAAAFO010000001.1"/>
</dbReference>
<feature type="chain" id="PRO_5046215829" evidence="1">
    <location>
        <begin position="23"/>
        <end position="104"/>
    </location>
</feature>
<accession>A0ABN0U881</accession>
<proteinExistence type="predicted"/>
<feature type="signal peptide" evidence="1">
    <location>
        <begin position="1"/>
        <end position="22"/>
    </location>
</feature>
<reference evidence="2 3" key="1">
    <citation type="journal article" date="2019" name="Int. J. Syst. Evol. Microbiol.">
        <title>The Global Catalogue of Microorganisms (GCM) 10K type strain sequencing project: providing services to taxonomists for standard genome sequencing and annotation.</title>
        <authorList>
            <consortium name="The Broad Institute Genomics Platform"/>
            <consortium name="The Broad Institute Genome Sequencing Center for Infectious Disease"/>
            <person name="Wu L."/>
            <person name="Ma J."/>
        </authorList>
    </citation>
    <scope>NUCLEOTIDE SEQUENCE [LARGE SCALE GENOMIC DNA]</scope>
    <source>
        <strain evidence="2 3">JCM 16242</strain>
    </source>
</reference>
<keyword evidence="1" id="KW-0732">Signal</keyword>
<dbReference type="EMBL" id="BAAAFO010000001">
    <property type="protein sequence ID" value="GAA0241956.1"/>
    <property type="molecule type" value="Genomic_DNA"/>
</dbReference>
<organism evidence="2 3">
    <name type="scientific">Rhodanobacter caeni</name>
    <dbReference type="NCBI Taxonomy" id="657654"/>
    <lineage>
        <taxon>Bacteria</taxon>
        <taxon>Pseudomonadati</taxon>
        <taxon>Pseudomonadota</taxon>
        <taxon>Gammaproteobacteria</taxon>
        <taxon>Lysobacterales</taxon>
        <taxon>Rhodanobacteraceae</taxon>
        <taxon>Rhodanobacter</taxon>
    </lineage>
</organism>
<keyword evidence="3" id="KW-1185">Reference proteome</keyword>